<keyword evidence="2" id="KW-1185">Reference proteome</keyword>
<gene>
    <name evidence="1" type="ORF">LTR25_006024</name>
</gene>
<accession>A0AAV9Q6X9</accession>
<organism evidence="1 2">
    <name type="scientific">Vermiconidia calcicola</name>
    <dbReference type="NCBI Taxonomy" id="1690605"/>
    <lineage>
        <taxon>Eukaryota</taxon>
        <taxon>Fungi</taxon>
        <taxon>Dikarya</taxon>
        <taxon>Ascomycota</taxon>
        <taxon>Pezizomycotina</taxon>
        <taxon>Dothideomycetes</taxon>
        <taxon>Dothideomycetidae</taxon>
        <taxon>Mycosphaerellales</taxon>
        <taxon>Extremaceae</taxon>
        <taxon>Vermiconidia</taxon>
    </lineage>
</organism>
<dbReference type="AlphaFoldDB" id="A0AAV9Q6X9"/>
<evidence type="ECO:0000313" key="1">
    <source>
        <dbReference type="EMBL" id="KAK5535017.1"/>
    </source>
</evidence>
<sequence>MGRWGHRMFEGDLDLDLKGDVTHAIEEKLKAKSITLEQDHLEDLLDNMTNLNYRPTPSSMSSQQLLDHVNTISDELFEDFIQKKEPIFGNYTAVIFGAVMMGAGAKISPENMTYLRQAADKTESHPGYRLPFGDLGFRDPGKAQFLAALNHYRNGEPRDLRGPRYVTAALTVVAKS</sequence>
<name>A0AAV9Q6X9_9PEZI</name>
<reference evidence="1 2" key="1">
    <citation type="submission" date="2023-06" db="EMBL/GenBank/DDBJ databases">
        <title>Black Yeasts Isolated from many extreme environments.</title>
        <authorList>
            <person name="Coleine C."/>
            <person name="Stajich J.E."/>
            <person name="Selbmann L."/>
        </authorList>
    </citation>
    <scope>NUCLEOTIDE SEQUENCE [LARGE SCALE GENOMIC DNA]</scope>
    <source>
        <strain evidence="1 2">CCFEE 5887</strain>
    </source>
</reference>
<evidence type="ECO:0000313" key="2">
    <source>
        <dbReference type="Proteomes" id="UP001345827"/>
    </source>
</evidence>
<proteinExistence type="predicted"/>
<dbReference type="Proteomes" id="UP001345827">
    <property type="component" value="Unassembled WGS sequence"/>
</dbReference>
<protein>
    <submittedName>
        <fullName evidence="1">Uncharacterized protein</fullName>
    </submittedName>
</protein>
<dbReference type="EMBL" id="JAXLQG010000010">
    <property type="protein sequence ID" value="KAK5535017.1"/>
    <property type="molecule type" value="Genomic_DNA"/>
</dbReference>
<comment type="caution">
    <text evidence="1">The sequence shown here is derived from an EMBL/GenBank/DDBJ whole genome shotgun (WGS) entry which is preliminary data.</text>
</comment>